<feature type="region of interest" description="Disordered" evidence="1">
    <location>
        <begin position="224"/>
        <end position="290"/>
    </location>
</feature>
<dbReference type="EMBL" id="JASPKY010000192">
    <property type="protein sequence ID" value="KAK9722033.1"/>
    <property type="molecule type" value="Genomic_DNA"/>
</dbReference>
<feature type="compositionally biased region" description="Basic and acidic residues" evidence="1">
    <location>
        <begin position="151"/>
        <end position="160"/>
    </location>
</feature>
<protein>
    <submittedName>
        <fullName evidence="2">Uncharacterized protein</fullName>
    </submittedName>
</protein>
<feature type="compositionally biased region" description="Basic and acidic residues" evidence="1">
    <location>
        <begin position="224"/>
        <end position="237"/>
    </location>
</feature>
<dbReference type="Proteomes" id="UP001458880">
    <property type="component" value="Unassembled WGS sequence"/>
</dbReference>
<keyword evidence="3" id="KW-1185">Reference proteome</keyword>
<sequence>MRNKKYHGREAVVISALQVEKHPITTPGPFATPPPTRNIYPGLHSSLQMTPPLGLRSYSRGFSPVTRFGSITTESPRLGDGYRNPSRPHSSPKLKLRYMKCIFPKAEETVILDVLTSSENNIQKASEWLKKMGYERKDPIKVQQQADGNAAEEKQKHENSVKTGVAQVPKIKTTAEKVSITARLQAQYKDITEQVIVIALDSVQYDEDRANQILQIMVQEDKKTQSSVRFKSDKPDMSADVFDSTDLAPESMPTSQSRQSFKDALASEKSDNIKEKNKLSRNNKDSNDPIFKSPLLIDTQGANPDIVKGANDSLLLVDYIPWQGRNPRLIDGPQRGLAKGPDKSNLLNRKYKPIGVNSQLCKGPKPGLAKGSIFQQFCNIVNSESRGK</sequence>
<gene>
    <name evidence="2" type="ORF">QE152_g19851</name>
</gene>
<organism evidence="2 3">
    <name type="scientific">Popillia japonica</name>
    <name type="common">Japanese beetle</name>
    <dbReference type="NCBI Taxonomy" id="7064"/>
    <lineage>
        <taxon>Eukaryota</taxon>
        <taxon>Metazoa</taxon>
        <taxon>Ecdysozoa</taxon>
        <taxon>Arthropoda</taxon>
        <taxon>Hexapoda</taxon>
        <taxon>Insecta</taxon>
        <taxon>Pterygota</taxon>
        <taxon>Neoptera</taxon>
        <taxon>Endopterygota</taxon>
        <taxon>Coleoptera</taxon>
        <taxon>Polyphaga</taxon>
        <taxon>Scarabaeiformia</taxon>
        <taxon>Scarabaeidae</taxon>
        <taxon>Rutelinae</taxon>
        <taxon>Popillia</taxon>
    </lineage>
</organism>
<feature type="region of interest" description="Disordered" evidence="1">
    <location>
        <begin position="69"/>
        <end position="91"/>
    </location>
</feature>
<evidence type="ECO:0000313" key="2">
    <source>
        <dbReference type="EMBL" id="KAK9722033.1"/>
    </source>
</evidence>
<evidence type="ECO:0000313" key="3">
    <source>
        <dbReference type="Proteomes" id="UP001458880"/>
    </source>
</evidence>
<proteinExistence type="predicted"/>
<feature type="region of interest" description="Disordered" evidence="1">
    <location>
        <begin position="144"/>
        <end position="164"/>
    </location>
</feature>
<name>A0AAW1KNT7_POPJA</name>
<reference evidence="2 3" key="1">
    <citation type="journal article" date="2024" name="BMC Genomics">
        <title>De novo assembly and annotation of Popillia japonica's genome with initial clues to its potential as an invasive pest.</title>
        <authorList>
            <person name="Cucini C."/>
            <person name="Boschi S."/>
            <person name="Funari R."/>
            <person name="Cardaioli E."/>
            <person name="Iannotti N."/>
            <person name="Marturano G."/>
            <person name="Paoli F."/>
            <person name="Bruttini M."/>
            <person name="Carapelli A."/>
            <person name="Frati F."/>
            <person name="Nardi F."/>
        </authorList>
    </citation>
    <scope>NUCLEOTIDE SEQUENCE [LARGE SCALE GENOMIC DNA]</scope>
    <source>
        <strain evidence="2">DMR45628</strain>
    </source>
</reference>
<dbReference type="CDD" id="cd14279">
    <property type="entry name" value="CUE"/>
    <property type="match status" value="1"/>
</dbReference>
<evidence type="ECO:0000256" key="1">
    <source>
        <dbReference type="SAM" id="MobiDB-lite"/>
    </source>
</evidence>
<dbReference type="AlphaFoldDB" id="A0AAW1KNT7"/>
<feature type="compositionally biased region" description="Basic and acidic residues" evidence="1">
    <location>
        <begin position="265"/>
        <end position="287"/>
    </location>
</feature>
<comment type="caution">
    <text evidence="2">The sequence shown here is derived from an EMBL/GenBank/DDBJ whole genome shotgun (WGS) entry which is preliminary data.</text>
</comment>
<accession>A0AAW1KNT7</accession>